<evidence type="ECO:0008006" key="3">
    <source>
        <dbReference type="Google" id="ProtNLM"/>
    </source>
</evidence>
<comment type="caution">
    <text evidence="1">The sequence shown here is derived from an EMBL/GenBank/DDBJ whole genome shotgun (WGS) entry which is preliminary data.</text>
</comment>
<evidence type="ECO:0000313" key="2">
    <source>
        <dbReference type="Proteomes" id="UP001500689"/>
    </source>
</evidence>
<dbReference type="Gene3D" id="1.50.10.20">
    <property type="match status" value="1"/>
</dbReference>
<keyword evidence="2" id="KW-1185">Reference proteome</keyword>
<dbReference type="RefSeq" id="WP_344855683.1">
    <property type="nucleotide sequence ID" value="NZ_BAAAZN010000001.1"/>
</dbReference>
<sequence length="437" mass="45956">MQLGNAKSLGASRGVVAEGLAVDALDWLLSAARATDAGLVWGSTATDDEVDPFLYSGAAGIVLALLEAQRHFGDDRYGDAAQRGARAIAAAVDPDKDCSLYFGLTGMAFALHAVGALLNDPSATAAARSALRRVRSRFDGQRWGEMFELLAGNAGIGLGALACGDDELAILAAEPYLRSADPTPGGVNWAVRPSPPRSHHMAHGTLGIVVALATIGRATGRRDLIDLAQAGAADVVTRDEAGPRGFLVPHSDPQHRPDLIERYSYGWCNGPAGDAQAFRLLGATTDDSTWAVLADRCWHTVTQSGLPRRIRPGFWDNNGSCCGTAGVLALACDRHVEQREQPGFGAGLVDDLAARSTADVPGVCWPNQEHRVTPSIREPRTGWAMGNAGIIRELLRFARVSAGRDPAYAVAWPGHPIARPVTDLASHDGAGADSGRS</sequence>
<dbReference type="EMBL" id="BAAAZN010000001">
    <property type="protein sequence ID" value="GAA3528884.1"/>
    <property type="molecule type" value="Genomic_DNA"/>
</dbReference>
<dbReference type="Proteomes" id="UP001500689">
    <property type="component" value="Unassembled WGS sequence"/>
</dbReference>
<dbReference type="InterPro" id="IPR007822">
    <property type="entry name" value="LANC-like"/>
</dbReference>
<accession>A0ABP6V9K7</accession>
<dbReference type="CDD" id="cd04434">
    <property type="entry name" value="LanC_like"/>
    <property type="match status" value="1"/>
</dbReference>
<protein>
    <recommendedName>
        <fullName evidence="3">Lanthionine synthetase C-like protein</fullName>
    </recommendedName>
</protein>
<dbReference type="SMART" id="SM01260">
    <property type="entry name" value="LANC_like"/>
    <property type="match status" value="1"/>
</dbReference>
<organism evidence="1 2">
    <name type="scientific">Amycolatopsis ultiminotia</name>
    <dbReference type="NCBI Taxonomy" id="543629"/>
    <lineage>
        <taxon>Bacteria</taxon>
        <taxon>Bacillati</taxon>
        <taxon>Actinomycetota</taxon>
        <taxon>Actinomycetes</taxon>
        <taxon>Pseudonocardiales</taxon>
        <taxon>Pseudonocardiaceae</taxon>
        <taxon>Amycolatopsis</taxon>
    </lineage>
</organism>
<dbReference type="Pfam" id="PF05147">
    <property type="entry name" value="LANC_like"/>
    <property type="match status" value="2"/>
</dbReference>
<proteinExistence type="predicted"/>
<dbReference type="SUPFAM" id="SSF158745">
    <property type="entry name" value="LanC-like"/>
    <property type="match status" value="1"/>
</dbReference>
<reference evidence="2" key="1">
    <citation type="journal article" date="2019" name="Int. J. Syst. Evol. Microbiol.">
        <title>The Global Catalogue of Microorganisms (GCM) 10K type strain sequencing project: providing services to taxonomists for standard genome sequencing and annotation.</title>
        <authorList>
            <consortium name="The Broad Institute Genomics Platform"/>
            <consortium name="The Broad Institute Genome Sequencing Center for Infectious Disease"/>
            <person name="Wu L."/>
            <person name="Ma J."/>
        </authorList>
    </citation>
    <scope>NUCLEOTIDE SEQUENCE [LARGE SCALE GENOMIC DNA]</scope>
    <source>
        <strain evidence="2">JCM 16898</strain>
    </source>
</reference>
<name>A0ABP6V9K7_9PSEU</name>
<evidence type="ECO:0000313" key="1">
    <source>
        <dbReference type="EMBL" id="GAA3528884.1"/>
    </source>
</evidence>
<dbReference type="PRINTS" id="PR01950">
    <property type="entry name" value="LANCSUPER"/>
</dbReference>
<gene>
    <name evidence="1" type="ORF">GCM10022222_09930</name>
</gene>